<evidence type="ECO:0000256" key="6">
    <source>
        <dbReference type="ARBA" id="ARBA00034138"/>
    </source>
</evidence>
<dbReference type="Proteomes" id="UP001143307">
    <property type="component" value="Unassembled WGS sequence"/>
</dbReference>
<feature type="domain" description="Orn/DAP/Arg decarboxylase 2 N-terminal" evidence="8">
    <location>
        <begin position="42"/>
        <end position="274"/>
    </location>
</feature>
<evidence type="ECO:0000256" key="7">
    <source>
        <dbReference type="ARBA" id="ARBA00049127"/>
    </source>
</evidence>
<accession>A0ABT3SS93</accession>
<dbReference type="Gene3D" id="3.20.20.10">
    <property type="entry name" value="Alanine racemase"/>
    <property type="match status" value="1"/>
</dbReference>
<comment type="caution">
    <text evidence="9">The sequence shown here is derived from an EMBL/GenBank/DDBJ whole genome shotgun (WGS) entry which is preliminary data.</text>
</comment>
<keyword evidence="10" id="KW-1185">Reference proteome</keyword>
<comment type="pathway">
    <text evidence="5">Amine and polyamine biosynthesis; putrescine biosynthesis via L-ornithine pathway; putrescine from L-ornithine: step 1/1.</text>
</comment>
<dbReference type="EC" id="4.1.1.17" evidence="6"/>
<dbReference type="SUPFAM" id="SSF50621">
    <property type="entry name" value="Alanine racemase C-terminal domain-like"/>
    <property type="match status" value="1"/>
</dbReference>
<proteinExistence type="inferred from homology"/>
<evidence type="ECO:0000256" key="1">
    <source>
        <dbReference type="ARBA" id="ARBA00001933"/>
    </source>
</evidence>
<gene>
    <name evidence="9" type="ORF">EYC87_04580</name>
</gene>
<evidence type="ECO:0000259" key="8">
    <source>
        <dbReference type="Pfam" id="PF02784"/>
    </source>
</evidence>
<evidence type="ECO:0000256" key="4">
    <source>
        <dbReference type="ARBA" id="ARBA00023239"/>
    </source>
</evidence>
<dbReference type="InterPro" id="IPR029066">
    <property type="entry name" value="PLP-binding_barrel"/>
</dbReference>
<evidence type="ECO:0000256" key="3">
    <source>
        <dbReference type="ARBA" id="ARBA00022898"/>
    </source>
</evidence>
<protein>
    <recommendedName>
        <fullName evidence="6">ornithine decarboxylase</fullName>
        <ecNumber evidence="6">4.1.1.17</ecNumber>
    </recommendedName>
</protein>
<dbReference type="RefSeq" id="WP_279251818.1">
    <property type="nucleotide sequence ID" value="NZ_SHNP01000001.1"/>
</dbReference>
<comment type="cofactor">
    <cofactor evidence="1">
        <name>pyridoxal 5'-phosphate</name>
        <dbReference type="ChEBI" id="CHEBI:597326"/>
    </cofactor>
</comment>
<dbReference type="SUPFAM" id="SSF51419">
    <property type="entry name" value="PLP-binding barrel"/>
    <property type="match status" value="1"/>
</dbReference>
<evidence type="ECO:0000256" key="2">
    <source>
        <dbReference type="ARBA" id="ARBA00008872"/>
    </source>
</evidence>
<dbReference type="InterPro" id="IPR000183">
    <property type="entry name" value="Orn/DAP/Arg_de-COase"/>
</dbReference>
<sequence length="396" mass="43530">MTGSVATAFDKPETANFYQDAAQITGKLKPTDPLYLFCPDTLQTRAKRFLTHFPGTVSYAVKANPEVRVLETLAATGLQNFDVASLDEVRRVSEYCPGSILHYNNPIKAEEAVAESYLRYGVRSFALDEMSELEKIHRCTGGDPDVTYTVRFKLEHAGAAYDFGSKFGATEDYAVELLQAIEKIGGRPALTFHPGSQCTDPQMYERYLEAASRILSRAGVKPAFINVGGGFPEYYQDTSIPALEEYFSVISSSMDKYFDSDIPLICEPGRGMVASSVSLLARVIHVRDCGKSVFVNDGVYGGMQEQSLVDICLPVRAWREGEALIATESNYHVFGPTCDPVDRLSKSTALPKELRTGDYIEFGLLGAYGSATTTTFNGFSSCTYVNVLDSTEFLQD</sequence>
<dbReference type="PRINTS" id="PR01182">
    <property type="entry name" value="ORNDCRBXLASE"/>
</dbReference>
<dbReference type="InterPro" id="IPR002433">
    <property type="entry name" value="Orn_de-COase"/>
</dbReference>
<dbReference type="CDD" id="cd00622">
    <property type="entry name" value="PLPDE_III_ODC"/>
    <property type="match status" value="1"/>
</dbReference>
<organism evidence="9 10">
    <name type="scientific">Candidatus Seongchinamella marina</name>
    <dbReference type="NCBI Taxonomy" id="2518990"/>
    <lineage>
        <taxon>Bacteria</taxon>
        <taxon>Pseudomonadati</taxon>
        <taxon>Pseudomonadota</taxon>
        <taxon>Gammaproteobacteria</taxon>
        <taxon>Cellvibrionales</taxon>
        <taxon>Halieaceae</taxon>
        <taxon>Seongchinamella</taxon>
    </lineage>
</organism>
<evidence type="ECO:0000313" key="10">
    <source>
        <dbReference type="Proteomes" id="UP001143307"/>
    </source>
</evidence>
<dbReference type="InterPro" id="IPR022653">
    <property type="entry name" value="De-COase2_pyr-phos_BS"/>
</dbReference>
<dbReference type="PRINTS" id="PR01179">
    <property type="entry name" value="ODADCRBXLASE"/>
</dbReference>
<dbReference type="InterPro" id="IPR009006">
    <property type="entry name" value="Ala_racemase/Decarboxylase_C"/>
</dbReference>
<dbReference type="Gene3D" id="2.40.37.10">
    <property type="entry name" value="Lyase, Ornithine Decarboxylase, Chain A, domain 1"/>
    <property type="match status" value="1"/>
</dbReference>
<dbReference type="EMBL" id="SHNP01000001">
    <property type="protein sequence ID" value="MCX2972861.1"/>
    <property type="molecule type" value="Genomic_DNA"/>
</dbReference>
<keyword evidence="3" id="KW-0663">Pyridoxal phosphate</keyword>
<name>A0ABT3SS93_9GAMM</name>
<dbReference type="PANTHER" id="PTHR11482:SF6">
    <property type="entry name" value="ORNITHINE DECARBOXYLASE 1-RELATED"/>
    <property type="match status" value="1"/>
</dbReference>
<evidence type="ECO:0000256" key="5">
    <source>
        <dbReference type="ARBA" id="ARBA00034115"/>
    </source>
</evidence>
<keyword evidence="4" id="KW-0456">Lyase</keyword>
<comment type="catalytic activity">
    <reaction evidence="7">
        <text>L-ornithine + H(+) = putrescine + CO2</text>
        <dbReference type="Rhea" id="RHEA:22964"/>
        <dbReference type="ChEBI" id="CHEBI:15378"/>
        <dbReference type="ChEBI" id="CHEBI:16526"/>
        <dbReference type="ChEBI" id="CHEBI:46911"/>
        <dbReference type="ChEBI" id="CHEBI:326268"/>
        <dbReference type="EC" id="4.1.1.17"/>
    </reaction>
</comment>
<dbReference type="Pfam" id="PF02784">
    <property type="entry name" value="Orn_Arg_deC_N"/>
    <property type="match status" value="1"/>
</dbReference>
<evidence type="ECO:0000313" key="9">
    <source>
        <dbReference type="EMBL" id="MCX2972861.1"/>
    </source>
</evidence>
<dbReference type="InterPro" id="IPR022644">
    <property type="entry name" value="De-COase2_N"/>
</dbReference>
<dbReference type="PROSITE" id="PS00878">
    <property type="entry name" value="ODR_DC_2_1"/>
    <property type="match status" value="1"/>
</dbReference>
<dbReference type="PANTHER" id="PTHR11482">
    <property type="entry name" value="ARGININE/DIAMINOPIMELATE/ORNITHINE DECARBOXYLASE"/>
    <property type="match status" value="1"/>
</dbReference>
<reference evidence="9" key="1">
    <citation type="submission" date="2019-02" db="EMBL/GenBank/DDBJ databases">
        <authorList>
            <person name="Li S.-H."/>
        </authorList>
    </citation>
    <scope>NUCLEOTIDE SEQUENCE</scope>
    <source>
        <strain evidence="9">IMCC8485</strain>
    </source>
</reference>
<comment type="similarity">
    <text evidence="2">Belongs to the Orn/Lys/Arg decarboxylase class-II family.</text>
</comment>